<evidence type="ECO:0000313" key="3">
    <source>
        <dbReference type="EMBL" id="JAC30662.1"/>
    </source>
</evidence>
<dbReference type="EMBL" id="GBBM01004756">
    <property type="protein sequence ID" value="JAC30662.1"/>
    <property type="molecule type" value="mRNA"/>
</dbReference>
<dbReference type="GO" id="GO:0006689">
    <property type="term" value="P:ganglioside catabolic process"/>
    <property type="evidence" value="ECO:0007669"/>
    <property type="project" value="InterPro"/>
</dbReference>
<protein>
    <submittedName>
        <fullName evidence="3">Putative lipocalin-8 1</fullName>
    </submittedName>
</protein>
<feature type="signal peptide" evidence="2">
    <location>
        <begin position="1"/>
        <end position="18"/>
    </location>
</feature>
<dbReference type="InterPro" id="IPR036846">
    <property type="entry name" value="GM2-AP_sf"/>
</dbReference>
<dbReference type="SUPFAM" id="SSF63707">
    <property type="entry name" value="Ganglioside M2 (gm2) activator"/>
    <property type="match status" value="1"/>
</dbReference>
<sequence length="169" mass="18123">MLCGVLFFTMAGCSLVAGSVQTPELTSCSDSKDVDISDVTISDAKIGEKMYLNFTLKVSRQLDSDPKLELTIIKENEEEVPCFGDVGSCTYKLCDGETDLEMALGQLWDNKCPVPEITAPASLGLTLNPIVEFAIGKAPTTVTLRLKVTDGGQSVGCESFKLDIEKADS</sequence>
<proteinExistence type="evidence at transcript level"/>
<evidence type="ECO:0000256" key="1">
    <source>
        <dbReference type="ARBA" id="ARBA00022729"/>
    </source>
</evidence>
<dbReference type="Gene3D" id="2.70.220.10">
    <property type="entry name" value="Ganglioside GM2 activator"/>
    <property type="match status" value="1"/>
</dbReference>
<keyword evidence="1 2" id="KW-0732">Signal</keyword>
<evidence type="ECO:0000256" key="2">
    <source>
        <dbReference type="SAM" id="SignalP"/>
    </source>
</evidence>
<dbReference type="GO" id="GO:0008047">
    <property type="term" value="F:enzyme activator activity"/>
    <property type="evidence" value="ECO:0007669"/>
    <property type="project" value="InterPro"/>
</dbReference>
<feature type="chain" id="PRO_5001517343" evidence="2">
    <location>
        <begin position="19"/>
        <end position="169"/>
    </location>
</feature>
<name>A0A023G9V4_AMBTT</name>
<dbReference type="InterPro" id="IPR028996">
    <property type="entry name" value="GM2-AP"/>
</dbReference>
<dbReference type="GO" id="GO:0005319">
    <property type="term" value="F:lipid transporter activity"/>
    <property type="evidence" value="ECO:0007669"/>
    <property type="project" value="TreeGrafter"/>
</dbReference>
<dbReference type="GO" id="GO:0009898">
    <property type="term" value="C:cytoplasmic side of plasma membrane"/>
    <property type="evidence" value="ECO:0007669"/>
    <property type="project" value="TreeGrafter"/>
</dbReference>
<organism evidence="3">
    <name type="scientific">Amblyomma triste</name>
    <name type="common">Neotropical tick</name>
    <dbReference type="NCBI Taxonomy" id="251400"/>
    <lineage>
        <taxon>Eukaryota</taxon>
        <taxon>Metazoa</taxon>
        <taxon>Ecdysozoa</taxon>
        <taxon>Arthropoda</taxon>
        <taxon>Chelicerata</taxon>
        <taxon>Arachnida</taxon>
        <taxon>Acari</taxon>
        <taxon>Parasitiformes</taxon>
        <taxon>Ixodida</taxon>
        <taxon>Ixodoidea</taxon>
        <taxon>Ixodidae</taxon>
        <taxon>Amblyomminae</taxon>
        <taxon>Amblyomma</taxon>
    </lineage>
</organism>
<dbReference type="AlphaFoldDB" id="A0A023G9V4"/>
<reference evidence="3" key="1">
    <citation type="submission" date="2014-03" db="EMBL/GenBank/DDBJ databases">
        <title>The sialotranscriptome of Amblyomma triste, Amblyomma parvum and Amblyomma cajennense ticks, uncovered by 454-based RNA-seq.</title>
        <authorList>
            <person name="Garcia G.R."/>
            <person name="Gardinassi L.G."/>
            <person name="Ribeiro J.M."/>
            <person name="Anatriello E."/>
            <person name="Ferreira B.R."/>
            <person name="Moreira H.N."/>
            <person name="Mafra C."/>
            <person name="Olegario M.M."/>
            <person name="Szabo P.J."/>
            <person name="Miranda-Santos I.K."/>
            <person name="Maruyama S.R."/>
        </authorList>
    </citation>
    <scope>NUCLEOTIDE SEQUENCE</scope>
    <source>
        <strain evidence="3">Mato Grasso do Sul</strain>
        <tissue evidence="3">Salivary glands</tissue>
    </source>
</reference>
<accession>A0A023G9V4</accession>
<dbReference type="PANTHER" id="PTHR17357:SF0">
    <property type="entry name" value="GANGLIOSIDE GM2 ACTIVATOR"/>
    <property type="match status" value="1"/>
</dbReference>
<dbReference type="PANTHER" id="PTHR17357">
    <property type="entry name" value="GM2 GANGLIOSIDE ACTIVATOR PROTEIN"/>
    <property type="match status" value="1"/>
</dbReference>